<dbReference type="OrthoDB" id="6130531at2759"/>
<comment type="caution">
    <text evidence="8">The sequence shown here is derived from an EMBL/GenBank/DDBJ whole genome shotgun (WGS) entry which is preliminary data.</text>
</comment>
<protein>
    <recommendedName>
        <fullName evidence="7">EGF-like domain-containing protein</fullName>
    </recommendedName>
</protein>
<feature type="transmembrane region" description="Helical" evidence="5">
    <location>
        <begin position="263"/>
        <end position="287"/>
    </location>
</feature>
<reference evidence="8 9" key="1">
    <citation type="journal article" date="2015" name="Genome Biol.">
        <title>Comparative genomics of Steinernema reveals deeply conserved gene regulatory networks.</title>
        <authorList>
            <person name="Dillman A.R."/>
            <person name="Macchietto M."/>
            <person name="Porter C.F."/>
            <person name="Rogers A."/>
            <person name="Williams B."/>
            <person name="Antoshechkin I."/>
            <person name="Lee M.M."/>
            <person name="Goodwin Z."/>
            <person name="Lu X."/>
            <person name="Lewis E.E."/>
            <person name="Goodrich-Blair H."/>
            <person name="Stock S.P."/>
            <person name="Adams B.J."/>
            <person name="Sternberg P.W."/>
            <person name="Mortazavi A."/>
        </authorList>
    </citation>
    <scope>NUCLEOTIDE SEQUENCE [LARGE SCALE GENOMIC DNA]</scope>
    <source>
        <strain evidence="8 9">ALL</strain>
    </source>
</reference>
<keyword evidence="5" id="KW-0812">Transmembrane</keyword>
<dbReference type="PANTHER" id="PTHR11219">
    <property type="entry name" value="TENEURIN AND N-ACETYLGLUCOSAMINE-1-PHOSPHODIESTER ALPHA-N-ACETYLGLUCOSAMINIDASE"/>
    <property type="match status" value="1"/>
</dbReference>
<evidence type="ECO:0000256" key="1">
    <source>
        <dbReference type="ARBA" id="ARBA00022536"/>
    </source>
</evidence>
<keyword evidence="9" id="KW-1185">Reference proteome</keyword>
<name>A0A4U8UX77_STECR</name>
<evidence type="ECO:0000256" key="4">
    <source>
        <dbReference type="PROSITE-ProRule" id="PRU00076"/>
    </source>
</evidence>
<evidence type="ECO:0000313" key="8">
    <source>
        <dbReference type="EMBL" id="TMS36757.1"/>
    </source>
</evidence>
<dbReference type="InterPro" id="IPR000742">
    <property type="entry name" value="EGF"/>
</dbReference>
<keyword evidence="2" id="KW-0677">Repeat</keyword>
<evidence type="ECO:0000256" key="2">
    <source>
        <dbReference type="ARBA" id="ARBA00022737"/>
    </source>
</evidence>
<dbReference type="EMBL" id="AZBU02000001">
    <property type="protein sequence ID" value="TMS36757.1"/>
    <property type="molecule type" value="Genomic_DNA"/>
</dbReference>
<feature type="signal peptide" evidence="6">
    <location>
        <begin position="1"/>
        <end position="18"/>
    </location>
</feature>
<keyword evidence="3 4" id="KW-1015">Disulfide bond</keyword>
<dbReference type="EMBL" id="CM016762">
    <property type="protein sequence ID" value="TMS36757.1"/>
    <property type="molecule type" value="Genomic_DNA"/>
</dbReference>
<feature type="disulfide bond" evidence="4">
    <location>
        <begin position="218"/>
        <end position="227"/>
    </location>
</feature>
<evidence type="ECO:0000313" key="9">
    <source>
        <dbReference type="Proteomes" id="UP000298663"/>
    </source>
</evidence>
<evidence type="ECO:0000259" key="7">
    <source>
        <dbReference type="PROSITE" id="PS50026"/>
    </source>
</evidence>
<dbReference type="AlphaFoldDB" id="A0A4U8UX77"/>
<dbReference type="STRING" id="34508.A0A4U8UX77"/>
<keyword evidence="1 4" id="KW-0245">EGF-like domain</keyword>
<feature type="chain" id="PRO_5020314561" description="EGF-like domain-containing protein" evidence="6">
    <location>
        <begin position="19"/>
        <end position="332"/>
    </location>
</feature>
<keyword evidence="6" id="KW-0732">Signal</keyword>
<proteinExistence type="predicted"/>
<dbReference type="Gene3D" id="2.10.25.10">
    <property type="entry name" value="Laminin"/>
    <property type="match status" value="1"/>
</dbReference>
<keyword evidence="5" id="KW-0472">Membrane</keyword>
<evidence type="ECO:0000256" key="3">
    <source>
        <dbReference type="ARBA" id="ARBA00023157"/>
    </source>
</evidence>
<keyword evidence="5" id="KW-1133">Transmembrane helix</keyword>
<dbReference type="Proteomes" id="UP000298663">
    <property type="component" value="Chromosome X"/>
</dbReference>
<evidence type="ECO:0000256" key="5">
    <source>
        <dbReference type="SAM" id="Phobius"/>
    </source>
</evidence>
<dbReference type="Pfam" id="PF00053">
    <property type="entry name" value="EGF_laminin"/>
    <property type="match status" value="1"/>
</dbReference>
<dbReference type="PANTHER" id="PTHR11219:SF69">
    <property type="entry name" value="TENEURIN-A"/>
    <property type="match status" value="1"/>
</dbReference>
<gene>
    <name evidence="8" type="ORF">L596_003846</name>
</gene>
<organism evidence="8 9">
    <name type="scientific">Steinernema carpocapsae</name>
    <name type="common">Entomopathogenic nematode</name>
    <dbReference type="NCBI Taxonomy" id="34508"/>
    <lineage>
        <taxon>Eukaryota</taxon>
        <taxon>Metazoa</taxon>
        <taxon>Ecdysozoa</taxon>
        <taxon>Nematoda</taxon>
        <taxon>Chromadorea</taxon>
        <taxon>Rhabditida</taxon>
        <taxon>Tylenchina</taxon>
        <taxon>Panagrolaimomorpha</taxon>
        <taxon>Strongyloidoidea</taxon>
        <taxon>Steinernematidae</taxon>
        <taxon>Steinernema</taxon>
    </lineage>
</organism>
<sequence>MNRTVCLPLLLVVVTAFASDLGSEKPSSAGIHGILPFDLSVKKPVYDGPFKDSSGVGLSHSFEKSSRRRSKTRRELKKLRCHNGGVFKDGKCECVYPFTGANCLDYACVNGLSTGPRYDPHSLFFNKKCICNNDWDGELCDEPIADQCNDRGHYEHGRCACHGFYFGSECQYVSRCDFGTLKHGRCICNKGWEGDYCDRIVCQNGYAETKNGSQYCECPIKYKGLHCGQCLQKGPKIKPYPACTVDIIPASARNTREHTNTQIYARIVIISVAGLFLMGLVMLMYMLRWKRERYGRENKERPERQEMISQDDGIDVDEGFINEKKECAVDAV</sequence>
<evidence type="ECO:0000256" key="6">
    <source>
        <dbReference type="SAM" id="SignalP"/>
    </source>
</evidence>
<accession>A0A4U8UX77</accession>
<feature type="domain" description="EGF-like" evidence="7">
    <location>
        <begin position="193"/>
        <end position="228"/>
    </location>
</feature>
<reference evidence="8 9" key="2">
    <citation type="journal article" date="2019" name="G3 (Bethesda)">
        <title>Hybrid Assembly of the Genome of the Entomopathogenic Nematode Steinernema carpocapsae Identifies the X-Chromosome.</title>
        <authorList>
            <person name="Serra L."/>
            <person name="Macchietto M."/>
            <person name="Macias-Munoz A."/>
            <person name="McGill C.J."/>
            <person name="Rodriguez I.M."/>
            <person name="Rodriguez B."/>
            <person name="Murad R."/>
            <person name="Mortazavi A."/>
        </authorList>
    </citation>
    <scope>NUCLEOTIDE SEQUENCE [LARGE SCALE GENOMIC DNA]</scope>
    <source>
        <strain evidence="8 9">ALL</strain>
    </source>
</reference>
<dbReference type="InterPro" id="IPR051216">
    <property type="entry name" value="Teneurin"/>
</dbReference>
<dbReference type="PROSITE" id="PS00022">
    <property type="entry name" value="EGF_1"/>
    <property type="match status" value="1"/>
</dbReference>
<comment type="caution">
    <text evidence="4">Lacks conserved residue(s) required for the propagation of feature annotation.</text>
</comment>
<dbReference type="PROSITE" id="PS50026">
    <property type="entry name" value="EGF_3"/>
    <property type="match status" value="1"/>
</dbReference>
<dbReference type="InterPro" id="IPR002049">
    <property type="entry name" value="LE_dom"/>
</dbReference>